<name>A0A6G1KC13_9PLEO</name>
<evidence type="ECO:0000256" key="1">
    <source>
        <dbReference type="SAM" id="MobiDB-lite"/>
    </source>
</evidence>
<keyword evidence="3" id="KW-1185">Reference proteome</keyword>
<organism evidence="2 3">
    <name type="scientific">Pleomassaria siparia CBS 279.74</name>
    <dbReference type="NCBI Taxonomy" id="1314801"/>
    <lineage>
        <taxon>Eukaryota</taxon>
        <taxon>Fungi</taxon>
        <taxon>Dikarya</taxon>
        <taxon>Ascomycota</taxon>
        <taxon>Pezizomycotina</taxon>
        <taxon>Dothideomycetes</taxon>
        <taxon>Pleosporomycetidae</taxon>
        <taxon>Pleosporales</taxon>
        <taxon>Pleomassariaceae</taxon>
        <taxon>Pleomassaria</taxon>
    </lineage>
</organism>
<evidence type="ECO:0000313" key="3">
    <source>
        <dbReference type="Proteomes" id="UP000799428"/>
    </source>
</evidence>
<accession>A0A6G1KC13</accession>
<dbReference type="EMBL" id="MU005769">
    <property type="protein sequence ID" value="KAF2709981.1"/>
    <property type="molecule type" value="Genomic_DNA"/>
</dbReference>
<dbReference type="Proteomes" id="UP000799428">
    <property type="component" value="Unassembled WGS sequence"/>
</dbReference>
<reference evidence="2" key="1">
    <citation type="journal article" date="2020" name="Stud. Mycol.">
        <title>101 Dothideomycetes genomes: a test case for predicting lifestyles and emergence of pathogens.</title>
        <authorList>
            <person name="Haridas S."/>
            <person name="Albert R."/>
            <person name="Binder M."/>
            <person name="Bloem J."/>
            <person name="Labutti K."/>
            <person name="Salamov A."/>
            <person name="Andreopoulos B."/>
            <person name="Baker S."/>
            <person name="Barry K."/>
            <person name="Bills G."/>
            <person name="Bluhm B."/>
            <person name="Cannon C."/>
            <person name="Castanera R."/>
            <person name="Culley D."/>
            <person name="Daum C."/>
            <person name="Ezra D."/>
            <person name="Gonzalez J."/>
            <person name="Henrissat B."/>
            <person name="Kuo A."/>
            <person name="Liang C."/>
            <person name="Lipzen A."/>
            <person name="Lutzoni F."/>
            <person name="Magnuson J."/>
            <person name="Mondo S."/>
            <person name="Nolan M."/>
            <person name="Ohm R."/>
            <person name="Pangilinan J."/>
            <person name="Park H.-J."/>
            <person name="Ramirez L."/>
            <person name="Alfaro M."/>
            <person name="Sun H."/>
            <person name="Tritt A."/>
            <person name="Yoshinaga Y."/>
            <person name="Zwiers L.-H."/>
            <person name="Turgeon B."/>
            <person name="Goodwin S."/>
            <person name="Spatafora J."/>
            <person name="Crous P."/>
            <person name="Grigoriev I."/>
        </authorList>
    </citation>
    <scope>NUCLEOTIDE SEQUENCE</scope>
    <source>
        <strain evidence="2">CBS 279.74</strain>
    </source>
</reference>
<feature type="region of interest" description="Disordered" evidence="1">
    <location>
        <begin position="38"/>
        <end position="90"/>
    </location>
</feature>
<feature type="compositionally biased region" description="Low complexity" evidence="1">
    <location>
        <begin position="41"/>
        <end position="68"/>
    </location>
</feature>
<sequence>MLQTPFGLKCIGSSDCNTNKCSIHTQVSSTMPTAFALLNCHPPDSSPQPSASSSSIQHTTSTTSQRHQPLPHQPSPFPQSQTLPTTSGHSSLPLPLSLCSPSQAMCTTSCLSSAKTCSLPNSMAGNEGQMIMCADLIFWVFGERARLG</sequence>
<gene>
    <name evidence="2" type="ORF">K504DRAFT_249097</name>
</gene>
<dbReference type="AlphaFoldDB" id="A0A6G1KC13"/>
<evidence type="ECO:0000313" key="2">
    <source>
        <dbReference type="EMBL" id="KAF2709981.1"/>
    </source>
</evidence>
<protein>
    <submittedName>
        <fullName evidence="2">Uncharacterized protein</fullName>
    </submittedName>
</protein>
<proteinExistence type="predicted"/>